<evidence type="ECO:0000313" key="3">
    <source>
        <dbReference type="Proteomes" id="UP001642502"/>
    </source>
</evidence>
<evidence type="ECO:0000313" key="2">
    <source>
        <dbReference type="EMBL" id="CAK7265125.1"/>
    </source>
</evidence>
<organism evidence="2 3">
    <name type="scientific">Sporothrix epigloea</name>
    <dbReference type="NCBI Taxonomy" id="1892477"/>
    <lineage>
        <taxon>Eukaryota</taxon>
        <taxon>Fungi</taxon>
        <taxon>Dikarya</taxon>
        <taxon>Ascomycota</taxon>
        <taxon>Pezizomycotina</taxon>
        <taxon>Sordariomycetes</taxon>
        <taxon>Sordariomycetidae</taxon>
        <taxon>Ophiostomatales</taxon>
        <taxon>Ophiostomataceae</taxon>
        <taxon>Sporothrix</taxon>
    </lineage>
</organism>
<feature type="compositionally biased region" description="Basic residues" evidence="1">
    <location>
        <begin position="33"/>
        <end position="45"/>
    </location>
</feature>
<feature type="compositionally biased region" description="Basic residues" evidence="1">
    <location>
        <begin position="278"/>
        <end position="295"/>
    </location>
</feature>
<reference evidence="2 3" key="1">
    <citation type="submission" date="2024-01" db="EMBL/GenBank/DDBJ databases">
        <authorList>
            <person name="Allen C."/>
            <person name="Tagirdzhanova G."/>
        </authorList>
    </citation>
    <scope>NUCLEOTIDE SEQUENCE [LARGE SCALE GENOMIC DNA]</scope>
    <source>
        <strain evidence="2 3">CBS 119000</strain>
    </source>
</reference>
<evidence type="ECO:0000256" key="1">
    <source>
        <dbReference type="SAM" id="MobiDB-lite"/>
    </source>
</evidence>
<feature type="compositionally biased region" description="Polar residues" evidence="1">
    <location>
        <begin position="65"/>
        <end position="80"/>
    </location>
</feature>
<feature type="region of interest" description="Disordered" evidence="1">
    <location>
        <begin position="25"/>
        <end position="114"/>
    </location>
</feature>
<accession>A0ABP0DA67</accession>
<proteinExistence type="predicted"/>
<gene>
    <name evidence="2" type="ORF">SEPCBS119000_001350</name>
</gene>
<dbReference type="Proteomes" id="UP001642502">
    <property type="component" value="Unassembled WGS sequence"/>
</dbReference>
<keyword evidence="3" id="KW-1185">Reference proteome</keyword>
<feature type="region of interest" description="Disordered" evidence="1">
    <location>
        <begin position="246"/>
        <end position="309"/>
    </location>
</feature>
<name>A0ABP0DA67_9PEZI</name>
<feature type="region of interest" description="Disordered" evidence="1">
    <location>
        <begin position="129"/>
        <end position="209"/>
    </location>
</feature>
<feature type="compositionally biased region" description="Basic residues" evidence="1">
    <location>
        <begin position="81"/>
        <end position="90"/>
    </location>
</feature>
<protein>
    <submittedName>
        <fullName evidence="2">Uncharacterized protein</fullName>
    </submittedName>
</protein>
<feature type="compositionally biased region" description="Polar residues" evidence="1">
    <location>
        <begin position="298"/>
        <end position="309"/>
    </location>
</feature>
<feature type="compositionally biased region" description="Polar residues" evidence="1">
    <location>
        <begin position="135"/>
        <end position="170"/>
    </location>
</feature>
<dbReference type="EMBL" id="CAWUON010000010">
    <property type="protein sequence ID" value="CAK7265125.1"/>
    <property type="molecule type" value="Genomic_DNA"/>
</dbReference>
<comment type="caution">
    <text evidence="2">The sequence shown here is derived from an EMBL/GenBank/DDBJ whole genome shotgun (WGS) entry which is preliminary data.</text>
</comment>
<sequence length="373" mass="41204">MYGTTDSLDGGTPVQAIALCAPTAMDDPELHHPFSHQRGRRRRRSPPPLPFRDDVSVTHALAMTPNHTVSPNRGVQNCTRVTHRPRNRPRPRQETPSGSSGTFRGRRRHRSPSIGPAFALSVSAAAAAVRKSSAQPHTRSPSTASSMRHVTSRPSSPHNWLMPATSNAWTPRSISPSRSRRGLGTTNSSSGHGSAKRGHESSPSPRRKMTPFRAFKDLDHAMGSQYGSHDYDHHHHYIHARYCAKPVSRRNHCPSRSGSTEGYYHEEKANLDLATLASRRRRRRQRTQSRPRPRRANTGDSVSSASKGHSNVFGLTTSYYTLMNSSITRLDADGDDATAMDTGTRSSRVQFQMLLDASSDTTSDDEDIDVEMG</sequence>